<dbReference type="SUPFAM" id="SSF46785">
    <property type="entry name" value="Winged helix' DNA-binding domain"/>
    <property type="match status" value="1"/>
</dbReference>
<dbReference type="NCBIfam" id="TIGR00738">
    <property type="entry name" value="rrf2_super"/>
    <property type="match status" value="1"/>
</dbReference>
<evidence type="ECO:0000313" key="2">
    <source>
        <dbReference type="Proteomes" id="UP000831460"/>
    </source>
</evidence>
<sequence>MLSKTCEYALRAMIYVAQQSKYGTMVTTKEISEKINSPELFIAKILQQLSKQGFLHSTKGRYGGFSISEMEARSSLADIVEAIDGDKMFHGCGLGLAFCSETNPCPIHNEYKEARDKLYEIYGKVTLNKFRNGDSDNELQLKRN</sequence>
<protein>
    <submittedName>
        <fullName evidence="1">Rrf2 family transcriptional regulator</fullName>
    </submittedName>
</protein>
<reference evidence="1 2" key="1">
    <citation type="submission" date="2022-03" db="EMBL/GenBank/DDBJ databases">
        <title>Chryseobacterium sp. isolated from particulate matters in swine house.</title>
        <authorList>
            <person name="Won M."/>
            <person name="Kim S.-J."/>
            <person name="Kwon S.-W."/>
        </authorList>
    </citation>
    <scope>NUCLEOTIDE SEQUENCE [LARGE SCALE GENOMIC DNA]</scope>
    <source>
        <strain evidence="1 2">SC2-2</strain>
    </source>
</reference>
<gene>
    <name evidence="1" type="ORF">MTP09_13830</name>
</gene>
<evidence type="ECO:0000313" key="1">
    <source>
        <dbReference type="EMBL" id="UOE40965.1"/>
    </source>
</evidence>
<dbReference type="RefSeq" id="WP_243549147.1">
    <property type="nucleotide sequence ID" value="NZ_CP094532.1"/>
</dbReference>
<dbReference type="Proteomes" id="UP000831460">
    <property type="component" value="Chromosome"/>
</dbReference>
<dbReference type="PROSITE" id="PS51197">
    <property type="entry name" value="HTH_RRF2_2"/>
    <property type="match status" value="1"/>
</dbReference>
<dbReference type="InterPro" id="IPR036390">
    <property type="entry name" value="WH_DNA-bd_sf"/>
</dbReference>
<dbReference type="Gene3D" id="1.10.10.10">
    <property type="entry name" value="Winged helix-like DNA-binding domain superfamily/Winged helix DNA-binding domain"/>
    <property type="match status" value="1"/>
</dbReference>
<dbReference type="PANTHER" id="PTHR33221:SF15">
    <property type="entry name" value="HTH-TYPE TRANSCRIPTIONAL REGULATOR YWGB-RELATED"/>
    <property type="match status" value="1"/>
</dbReference>
<dbReference type="PANTHER" id="PTHR33221">
    <property type="entry name" value="WINGED HELIX-TURN-HELIX TRANSCRIPTIONAL REGULATOR, RRF2 FAMILY"/>
    <property type="match status" value="1"/>
</dbReference>
<keyword evidence="2" id="KW-1185">Reference proteome</keyword>
<dbReference type="InterPro" id="IPR036388">
    <property type="entry name" value="WH-like_DNA-bd_sf"/>
</dbReference>
<dbReference type="EMBL" id="CP094532">
    <property type="protein sequence ID" value="UOE40965.1"/>
    <property type="molecule type" value="Genomic_DNA"/>
</dbReference>
<proteinExistence type="predicted"/>
<accession>A0ABY4BPD9</accession>
<dbReference type="InterPro" id="IPR000944">
    <property type="entry name" value="Tscrpt_reg_Rrf2"/>
</dbReference>
<name>A0ABY4BPD9_9FLAO</name>
<dbReference type="Pfam" id="PF02082">
    <property type="entry name" value="Rrf2"/>
    <property type="match status" value="1"/>
</dbReference>
<organism evidence="1 2">
    <name type="scientific">Chryseobacterium suipulveris</name>
    <dbReference type="NCBI Taxonomy" id="2929800"/>
    <lineage>
        <taxon>Bacteria</taxon>
        <taxon>Pseudomonadati</taxon>
        <taxon>Bacteroidota</taxon>
        <taxon>Flavobacteriia</taxon>
        <taxon>Flavobacteriales</taxon>
        <taxon>Weeksellaceae</taxon>
        <taxon>Chryseobacterium group</taxon>
        <taxon>Chryseobacterium</taxon>
    </lineage>
</organism>